<dbReference type="Pfam" id="PF22422">
    <property type="entry name" value="MGH1-like_GH"/>
    <property type="match status" value="1"/>
</dbReference>
<dbReference type="PROSITE" id="PS51257">
    <property type="entry name" value="PROKAR_LIPOPROTEIN"/>
    <property type="match status" value="1"/>
</dbReference>
<dbReference type="EMBL" id="CP061813">
    <property type="protein sequence ID" value="QOD61815.1"/>
    <property type="molecule type" value="Genomic_DNA"/>
</dbReference>
<evidence type="ECO:0000313" key="3">
    <source>
        <dbReference type="EMBL" id="QOD61815.1"/>
    </source>
</evidence>
<feature type="domain" description="Mannosylglycerate hydrolase MGH1-like glycoside hydrolase" evidence="2">
    <location>
        <begin position="213"/>
        <end position="451"/>
    </location>
</feature>
<dbReference type="InterPro" id="IPR001661">
    <property type="entry name" value="Glyco_hydro_37"/>
</dbReference>
<protein>
    <submittedName>
        <fullName evidence="3">Alpha,alpha-trehalase</fullName>
    </submittedName>
</protein>
<dbReference type="GO" id="GO:0005993">
    <property type="term" value="P:trehalose catabolic process"/>
    <property type="evidence" value="ECO:0007669"/>
    <property type="project" value="TreeGrafter"/>
</dbReference>
<name>A0A7L8AIH8_9FLAO</name>
<evidence type="ECO:0000313" key="4">
    <source>
        <dbReference type="Proteomes" id="UP000516764"/>
    </source>
</evidence>
<dbReference type="Gene3D" id="1.50.10.10">
    <property type="match status" value="1"/>
</dbReference>
<keyword evidence="1" id="KW-0732">Signal</keyword>
<reference evidence="3 4" key="1">
    <citation type="journal article" date="2016" name="Int. J. Syst. Evol. Microbiol.">
        <title>Polaribacter haliotis sp. nov., isolated from the gut of abalone Haliotis discus hannai.</title>
        <authorList>
            <person name="Kim Y.O."/>
            <person name="Park I.S."/>
            <person name="Park S."/>
            <person name="Nam B.H."/>
            <person name="Park J.M."/>
            <person name="Kim D.G."/>
            <person name="Yoon J.H."/>
        </authorList>
    </citation>
    <scope>NUCLEOTIDE SEQUENCE [LARGE SCALE GENOMIC DNA]</scope>
    <source>
        <strain evidence="3 4">KCTC 52418</strain>
    </source>
</reference>
<dbReference type="PANTHER" id="PTHR23403:SF1">
    <property type="entry name" value="TREHALASE"/>
    <property type="match status" value="1"/>
</dbReference>
<feature type="chain" id="PRO_5032632058" evidence="1">
    <location>
        <begin position="28"/>
        <end position="559"/>
    </location>
</feature>
<dbReference type="Proteomes" id="UP000516764">
    <property type="component" value="Chromosome"/>
</dbReference>
<dbReference type="KEGG" id="phal:H9I45_05045"/>
<dbReference type="RefSeq" id="WP_088352973.1">
    <property type="nucleotide sequence ID" value="NZ_CP061813.1"/>
</dbReference>
<organism evidence="3 4">
    <name type="scientific">Polaribacter haliotis</name>
    <dbReference type="NCBI Taxonomy" id="1888915"/>
    <lineage>
        <taxon>Bacteria</taxon>
        <taxon>Pseudomonadati</taxon>
        <taxon>Bacteroidota</taxon>
        <taxon>Flavobacteriia</taxon>
        <taxon>Flavobacteriales</taxon>
        <taxon>Flavobacteriaceae</taxon>
    </lineage>
</organism>
<keyword evidence="4" id="KW-1185">Reference proteome</keyword>
<dbReference type="AlphaFoldDB" id="A0A7L8AIH8"/>
<accession>A0A7L8AIH8</accession>
<dbReference type="InterPro" id="IPR008928">
    <property type="entry name" value="6-hairpin_glycosidase_sf"/>
</dbReference>
<dbReference type="OrthoDB" id="9781878at2"/>
<dbReference type="SUPFAM" id="SSF48208">
    <property type="entry name" value="Six-hairpin glycosidases"/>
    <property type="match status" value="1"/>
</dbReference>
<dbReference type="InterPro" id="IPR012341">
    <property type="entry name" value="6hp_glycosidase-like_sf"/>
</dbReference>
<evidence type="ECO:0000256" key="1">
    <source>
        <dbReference type="SAM" id="SignalP"/>
    </source>
</evidence>
<dbReference type="InterPro" id="IPR054491">
    <property type="entry name" value="MGH1-like_GH"/>
</dbReference>
<evidence type="ECO:0000259" key="2">
    <source>
        <dbReference type="Pfam" id="PF22422"/>
    </source>
</evidence>
<dbReference type="GO" id="GO:0004555">
    <property type="term" value="F:alpha,alpha-trehalase activity"/>
    <property type="evidence" value="ECO:0007669"/>
    <property type="project" value="InterPro"/>
</dbReference>
<sequence length="559" mass="63838">MSVTKKIKVGFILLSMFSLFVSCSSNKQVYIEKNHPDLPKGGLYFSKKEYVEKSIPTFVGIKDQMPSPIFDEQKEFVDLYWGAWKLAFDHFRQPQEGSGNVSNYIDEAFNERFYLWDTSFMTMFCNVAYDLVPGISSLDNFYAHQFENGEISCQLYETNGGVPEHNLNKLKRPFYSYTGWDLENKVEGYNPVTYVGREVPPPSYLTLDRLDHPITSWAELEHFKYSGNVKRLKMVYLPLVKYFEALKLYLKQGNGLYITDWASMDNSTRNPYLKGGGCGIDISSEMAMVAKDLSTIATIIGKSKEAISYQKEYKEIASKVNDLMWNERENFYYDLTLKGELVPVKTIAGFWTMLAEIPTKERAQLLVDELNNPKTFKTKHRVPTLAADQEGYHPDGGYWKGSVWAPTETMVLRGLENYGYKELAREIALNHLTSVNTVYKNTGTIWENYAASDITQGRPSRKDFVGWSGIGPILYLMEYAIGLKPNAETNTLVWNINSEQKSGCKNYKFNGVLTSLIAIPNNNKLTLKVTSDKKYTLQINHGKIAKEIIVKKGENTFQI</sequence>
<gene>
    <name evidence="3" type="ORF">H9I45_05045</name>
</gene>
<feature type="signal peptide" evidence="1">
    <location>
        <begin position="1"/>
        <end position="27"/>
    </location>
</feature>
<dbReference type="PANTHER" id="PTHR23403">
    <property type="entry name" value="TREHALASE"/>
    <property type="match status" value="1"/>
</dbReference>
<proteinExistence type="predicted"/>